<dbReference type="GO" id="GO:0005829">
    <property type="term" value="C:cytosol"/>
    <property type="evidence" value="ECO:0007669"/>
    <property type="project" value="TreeGrafter"/>
</dbReference>
<reference evidence="4 5" key="1">
    <citation type="journal article" date="2019" name="Nat. Med.">
        <title>A library of human gut bacterial isolates paired with longitudinal multiomics data enables mechanistic microbiome research.</title>
        <authorList>
            <person name="Poyet M."/>
            <person name="Groussin M."/>
            <person name="Gibbons S.M."/>
            <person name="Avila-Pacheco J."/>
            <person name="Jiang X."/>
            <person name="Kearney S.M."/>
            <person name="Perrotta A.R."/>
            <person name="Berdy B."/>
            <person name="Zhao S."/>
            <person name="Lieberman T.D."/>
            <person name="Swanson P.K."/>
            <person name="Smith M."/>
            <person name="Roesemann S."/>
            <person name="Alexander J.E."/>
            <person name="Rich S.A."/>
            <person name="Livny J."/>
            <person name="Vlamakis H."/>
            <person name="Clish C."/>
            <person name="Bullock K."/>
            <person name="Deik A."/>
            <person name="Scott J."/>
            <person name="Pierce K.A."/>
            <person name="Xavier R.J."/>
            <person name="Alm E.J."/>
        </authorList>
    </citation>
    <scope>NUCLEOTIDE SEQUENCE [LARGE SCALE GENOMIC DNA]</scope>
    <source>
        <strain evidence="4 5">BIOML-A2</strain>
    </source>
</reference>
<accession>A0A6I3S902</accession>
<evidence type="ECO:0000256" key="2">
    <source>
        <dbReference type="ARBA" id="ARBA00022801"/>
    </source>
</evidence>
<dbReference type="Gene3D" id="3.10.129.10">
    <property type="entry name" value="Hotdog Thioesterase"/>
    <property type="match status" value="1"/>
</dbReference>
<organism evidence="4 5">
    <name type="scientific">Parasutterella excrementihominis</name>
    <dbReference type="NCBI Taxonomy" id="487175"/>
    <lineage>
        <taxon>Bacteria</taxon>
        <taxon>Pseudomonadati</taxon>
        <taxon>Pseudomonadota</taxon>
        <taxon>Betaproteobacteria</taxon>
        <taxon>Burkholderiales</taxon>
        <taxon>Sutterellaceae</taxon>
        <taxon>Parasutterella</taxon>
    </lineage>
</organism>
<keyword evidence="2" id="KW-0378">Hydrolase</keyword>
<dbReference type="Pfam" id="PF03061">
    <property type="entry name" value="4HBT"/>
    <property type="match status" value="1"/>
</dbReference>
<dbReference type="InterPro" id="IPR003736">
    <property type="entry name" value="PAAI_dom"/>
</dbReference>
<dbReference type="AlphaFoldDB" id="A0A6I3S902"/>
<proteinExistence type="inferred from homology"/>
<dbReference type="GO" id="GO:0061522">
    <property type="term" value="F:1,4-dihydroxy-2-naphthoyl-CoA thioesterase activity"/>
    <property type="evidence" value="ECO:0007669"/>
    <property type="project" value="TreeGrafter"/>
</dbReference>
<dbReference type="PANTHER" id="PTHR43240">
    <property type="entry name" value="1,4-DIHYDROXY-2-NAPHTHOYL-COA THIOESTERASE 1"/>
    <property type="match status" value="1"/>
</dbReference>
<comment type="similarity">
    <text evidence="1">Belongs to the thioesterase PaaI family.</text>
</comment>
<name>A0A6I3S902_9BURK</name>
<evidence type="ECO:0000313" key="5">
    <source>
        <dbReference type="Proteomes" id="UP000462362"/>
    </source>
</evidence>
<sequence length="142" mass="15322">MDKKYAAQEAITHSMMGSLGLKLIEEKEGFIRASMPVNDNTSQPFGVLCGGASLAFAEIIAGYGSYLCCPEGFIPVGSSVSGNHVSSVRKAPDVLVYAEATALHLGRTTHLWNVDIKTENGRLVSTVRVTNFIVKDKSESWK</sequence>
<dbReference type="RefSeq" id="WP_008811365.1">
    <property type="nucleotide sequence ID" value="NZ_CAJUON010000030.1"/>
</dbReference>
<evidence type="ECO:0000259" key="3">
    <source>
        <dbReference type="Pfam" id="PF03061"/>
    </source>
</evidence>
<dbReference type="InterPro" id="IPR006683">
    <property type="entry name" value="Thioestr_dom"/>
</dbReference>
<gene>
    <name evidence="4" type="ORF">GMD42_10905</name>
</gene>
<protein>
    <submittedName>
        <fullName evidence="4">Hotdog fold thioesterase</fullName>
    </submittedName>
</protein>
<comment type="caution">
    <text evidence="4">The sequence shown here is derived from an EMBL/GenBank/DDBJ whole genome shotgun (WGS) entry which is preliminary data.</text>
</comment>
<feature type="domain" description="Thioesterase" evidence="3">
    <location>
        <begin position="45"/>
        <end position="124"/>
    </location>
</feature>
<dbReference type="PANTHER" id="PTHR43240:SF5">
    <property type="entry name" value="1,4-DIHYDROXY-2-NAPHTHOYL-COA THIOESTERASE 1"/>
    <property type="match status" value="1"/>
</dbReference>
<dbReference type="SUPFAM" id="SSF54637">
    <property type="entry name" value="Thioesterase/thiol ester dehydrase-isomerase"/>
    <property type="match status" value="1"/>
</dbReference>
<dbReference type="NCBIfam" id="TIGR00369">
    <property type="entry name" value="unchar_dom_1"/>
    <property type="match status" value="1"/>
</dbReference>
<evidence type="ECO:0000256" key="1">
    <source>
        <dbReference type="ARBA" id="ARBA00008324"/>
    </source>
</evidence>
<dbReference type="Proteomes" id="UP000462362">
    <property type="component" value="Unassembled WGS sequence"/>
</dbReference>
<dbReference type="EMBL" id="WNCL01000046">
    <property type="protein sequence ID" value="MTU44100.1"/>
    <property type="molecule type" value="Genomic_DNA"/>
</dbReference>
<dbReference type="GeneID" id="43349915"/>
<dbReference type="InterPro" id="IPR029069">
    <property type="entry name" value="HotDog_dom_sf"/>
</dbReference>
<dbReference type="CDD" id="cd03443">
    <property type="entry name" value="PaaI_thioesterase"/>
    <property type="match status" value="1"/>
</dbReference>
<evidence type="ECO:0000313" key="4">
    <source>
        <dbReference type="EMBL" id="MTU44100.1"/>
    </source>
</evidence>